<keyword evidence="6" id="KW-0408">Iron</keyword>
<evidence type="ECO:0000256" key="6">
    <source>
        <dbReference type="ARBA" id="ARBA00023004"/>
    </source>
</evidence>
<organism evidence="9 10">
    <name type="scientific">Sulfuriferula plumbiphila</name>
    <dbReference type="NCBI Taxonomy" id="171865"/>
    <lineage>
        <taxon>Bacteria</taxon>
        <taxon>Pseudomonadati</taxon>
        <taxon>Pseudomonadota</taxon>
        <taxon>Betaproteobacteria</taxon>
        <taxon>Nitrosomonadales</taxon>
        <taxon>Sulfuricellaceae</taxon>
        <taxon>Sulfuriferula</taxon>
    </lineage>
</organism>
<dbReference type="InterPro" id="IPR052375">
    <property type="entry name" value="Complex_I_20kDa-like"/>
</dbReference>
<comment type="similarity">
    <text evidence="3">Belongs to the FrhG family.</text>
</comment>
<dbReference type="EMBL" id="BKAD01000050">
    <property type="protein sequence ID" value="GEP32132.1"/>
    <property type="molecule type" value="Genomic_DNA"/>
</dbReference>
<evidence type="ECO:0000256" key="5">
    <source>
        <dbReference type="ARBA" id="ARBA00022723"/>
    </source>
</evidence>
<comment type="cofactor">
    <cofactor evidence="1">
        <name>[4Fe-4S] cluster</name>
        <dbReference type="ChEBI" id="CHEBI:49883"/>
    </cofactor>
</comment>
<dbReference type="InterPro" id="IPR006137">
    <property type="entry name" value="NADH_UbQ_OxRdtase-like_20kDa"/>
</dbReference>
<feature type="domain" description="4Fe-4S ferredoxin-type" evidence="8">
    <location>
        <begin position="38"/>
        <end position="69"/>
    </location>
</feature>
<evidence type="ECO:0000313" key="10">
    <source>
        <dbReference type="Proteomes" id="UP000321337"/>
    </source>
</evidence>
<dbReference type="Proteomes" id="UP000321337">
    <property type="component" value="Unassembled WGS sequence"/>
</dbReference>
<reference evidence="9 10" key="1">
    <citation type="submission" date="2019-07" db="EMBL/GenBank/DDBJ databases">
        <title>Whole genome shotgun sequence of Thiobacillus plumbophilus NBRC 107929.</title>
        <authorList>
            <person name="Hosoyama A."/>
            <person name="Uohara A."/>
            <person name="Ohji S."/>
            <person name="Ichikawa N."/>
        </authorList>
    </citation>
    <scope>NUCLEOTIDE SEQUENCE [LARGE SCALE GENOMIC DNA]</scope>
    <source>
        <strain evidence="9 10">NBRC 107929</strain>
    </source>
</reference>
<dbReference type="PROSITE" id="PS00198">
    <property type="entry name" value="4FE4S_FER_1"/>
    <property type="match status" value="1"/>
</dbReference>
<keyword evidence="5" id="KW-0479">Metal-binding</keyword>
<comment type="similarity">
    <text evidence="2">Belongs to the complex I 20 kDa subunit family.</text>
</comment>
<name>A0A512LCK6_9PROT</name>
<dbReference type="InterPro" id="IPR017900">
    <property type="entry name" value="4Fe4S_Fe_S_CS"/>
</dbReference>
<dbReference type="GO" id="GO:0051539">
    <property type="term" value="F:4 iron, 4 sulfur cluster binding"/>
    <property type="evidence" value="ECO:0007669"/>
    <property type="project" value="UniProtKB-KW"/>
</dbReference>
<evidence type="ECO:0000256" key="7">
    <source>
        <dbReference type="ARBA" id="ARBA00023014"/>
    </source>
</evidence>
<evidence type="ECO:0000259" key="8">
    <source>
        <dbReference type="PROSITE" id="PS51379"/>
    </source>
</evidence>
<dbReference type="GO" id="GO:0046872">
    <property type="term" value="F:metal ion binding"/>
    <property type="evidence" value="ECO:0007669"/>
    <property type="project" value="UniProtKB-KW"/>
</dbReference>
<gene>
    <name evidence="9" type="primary">ehrS</name>
    <name evidence="9" type="ORF">TPL01_32700</name>
</gene>
<dbReference type="OrthoDB" id="9786737at2"/>
<keyword evidence="7" id="KW-0411">Iron-sulfur</keyword>
<dbReference type="Pfam" id="PF01058">
    <property type="entry name" value="Oxidored_q6"/>
    <property type="match status" value="1"/>
</dbReference>
<dbReference type="Gene3D" id="3.30.70.20">
    <property type="match status" value="1"/>
</dbReference>
<dbReference type="PANTHER" id="PTHR42989:SF1">
    <property type="entry name" value="FORMATE HYDROGENLYASE SUBUNIT 7-RELATED"/>
    <property type="match status" value="1"/>
</dbReference>
<evidence type="ECO:0000256" key="4">
    <source>
        <dbReference type="ARBA" id="ARBA00022485"/>
    </source>
</evidence>
<proteinExistence type="inferred from homology"/>
<dbReference type="PROSITE" id="PS51379">
    <property type="entry name" value="4FE4S_FER_2"/>
    <property type="match status" value="2"/>
</dbReference>
<dbReference type="Gene3D" id="3.40.50.12280">
    <property type="match status" value="1"/>
</dbReference>
<sequence>MPNWIWTGLRHANSSTDWPRADQGQPDPCRDGQQGVLGFPRLNPAQACAADCQRCVESCPTQAISYAPASETGQPAHDPRIGIDYGRCIQCQACVFACPDDGPLELTHHWPMATRDRQRLRHLNPDTVTEPAQSRLRHALLRRQKHSLHIRHIDAGSCNGCESELQALDNPFYNLHRLGIFFTPSPRFADLLLVTGVVTPPTRALIERTFEAMPDPKWVLAAGTCAVSGAPFDTPLRGMPSTQNGLSDSVPVDVWLPGCPPNPAALIQGLLVLLERDRERIGEITS</sequence>
<keyword evidence="4" id="KW-0004">4Fe-4S</keyword>
<dbReference type="InterPro" id="IPR017896">
    <property type="entry name" value="4Fe4S_Fe-S-bd"/>
</dbReference>
<dbReference type="RefSeq" id="WP_147075066.1">
    <property type="nucleotide sequence ID" value="NZ_AP021884.1"/>
</dbReference>
<protein>
    <submittedName>
        <fullName evidence="9">Hydrogenase</fullName>
    </submittedName>
</protein>
<keyword evidence="10" id="KW-1185">Reference proteome</keyword>
<evidence type="ECO:0000313" key="9">
    <source>
        <dbReference type="EMBL" id="GEP32132.1"/>
    </source>
</evidence>
<dbReference type="Pfam" id="PF12838">
    <property type="entry name" value="Fer4_7"/>
    <property type="match status" value="1"/>
</dbReference>
<dbReference type="SUPFAM" id="SSF54862">
    <property type="entry name" value="4Fe-4S ferredoxins"/>
    <property type="match status" value="1"/>
</dbReference>
<comment type="caution">
    <text evidence="9">The sequence shown here is derived from an EMBL/GenBank/DDBJ whole genome shotgun (WGS) entry which is preliminary data.</text>
</comment>
<evidence type="ECO:0000256" key="1">
    <source>
        <dbReference type="ARBA" id="ARBA00001966"/>
    </source>
</evidence>
<dbReference type="AlphaFoldDB" id="A0A512LCK6"/>
<dbReference type="PANTHER" id="PTHR42989">
    <property type="entry name" value="HYDROGENASE-4 COMPONENT I"/>
    <property type="match status" value="1"/>
</dbReference>
<evidence type="ECO:0000256" key="2">
    <source>
        <dbReference type="ARBA" id="ARBA00009173"/>
    </source>
</evidence>
<accession>A0A512LCK6</accession>
<evidence type="ECO:0000256" key="3">
    <source>
        <dbReference type="ARBA" id="ARBA00010870"/>
    </source>
</evidence>
<feature type="domain" description="4Fe-4S ferredoxin-type" evidence="8">
    <location>
        <begin position="79"/>
        <end position="109"/>
    </location>
</feature>
<dbReference type="SUPFAM" id="SSF56770">
    <property type="entry name" value="HydA/Nqo6-like"/>
    <property type="match status" value="1"/>
</dbReference>